<organism evidence="2 3">
    <name type="scientific">Sulfidibacter corallicola</name>
    <dbReference type="NCBI Taxonomy" id="2818388"/>
    <lineage>
        <taxon>Bacteria</taxon>
        <taxon>Pseudomonadati</taxon>
        <taxon>Acidobacteriota</taxon>
        <taxon>Holophagae</taxon>
        <taxon>Acanthopleuribacterales</taxon>
        <taxon>Acanthopleuribacteraceae</taxon>
        <taxon>Sulfidibacter</taxon>
    </lineage>
</organism>
<dbReference type="Pfam" id="PF00903">
    <property type="entry name" value="Glyoxalase"/>
    <property type="match status" value="1"/>
</dbReference>
<evidence type="ECO:0000259" key="1">
    <source>
        <dbReference type="PROSITE" id="PS51819"/>
    </source>
</evidence>
<dbReference type="KEGG" id="scor:J3U87_26045"/>
<keyword evidence="3" id="KW-1185">Reference proteome</keyword>
<dbReference type="InterPro" id="IPR029068">
    <property type="entry name" value="Glyas_Bleomycin-R_OHBP_Dase"/>
</dbReference>
<dbReference type="InterPro" id="IPR004360">
    <property type="entry name" value="Glyas_Fos-R_dOase_dom"/>
</dbReference>
<dbReference type="CDD" id="cd06587">
    <property type="entry name" value="VOC"/>
    <property type="match status" value="1"/>
</dbReference>
<dbReference type="SUPFAM" id="SSF54593">
    <property type="entry name" value="Glyoxalase/Bleomycin resistance protein/Dihydroxybiphenyl dioxygenase"/>
    <property type="match status" value="1"/>
</dbReference>
<name>A0A8A4THE9_SULCO</name>
<reference evidence="2" key="1">
    <citation type="submission" date="2021-03" db="EMBL/GenBank/DDBJ databases">
        <title>Acanthopleuribacteraceae sp. M133.</title>
        <authorList>
            <person name="Wang G."/>
        </authorList>
    </citation>
    <scope>NUCLEOTIDE SEQUENCE</scope>
    <source>
        <strain evidence="2">M133</strain>
    </source>
</reference>
<proteinExistence type="predicted"/>
<gene>
    <name evidence="2" type="ORF">J3U87_26045</name>
</gene>
<dbReference type="Gene3D" id="3.10.180.10">
    <property type="entry name" value="2,3-Dihydroxybiphenyl 1,2-Dioxygenase, domain 1"/>
    <property type="match status" value="1"/>
</dbReference>
<dbReference type="RefSeq" id="WP_237378709.1">
    <property type="nucleotide sequence ID" value="NZ_CP071793.1"/>
</dbReference>
<evidence type="ECO:0000313" key="3">
    <source>
        <dbReference type="Proteomes" id="UP000663929"/>
    </source>
</evidence>
<sequence length="155" mass="17890">MIRFEHANLLVKDIDETLDFILTAFPEWRVRRRGRMNWRGTPRRWLHVGDDHTYITLNDPSEGENRDLSGHQPGLAHLGFVVDDLDAVVARLERKGFPIDIVGEAHPFRRSVYFLEPAGHQFEFVEYLSEDPAERNRYDVNPTITLEPAEGGTHG</sequence>
<dbReference type="PROSITE" id="PS51819">
    <property type="entry name" value="VOC"/>
    <property type="match status" value="1"/>
</dbReference>
<evidence type="ECO:0000313" key="2">
    <source>
        <dbReference type="EMBL" id="QTD49063.1"/>
    </source>
</evidence>
<dbReference type="EMBL" id="CP071793">
    <property type="protein sequence ID" value="QTD49063.1"/>
    <property type="molecule type" value="Genomic_DNA"/>
</dbReference>
<accession>A0A8A4THE9</accession>
<dbReference type="AlphaFoldDB" id="A0A8A4THE9"/>
<dbReference type="InterPro" id="IPR037523">
    <property type="entry name" value="VOC_core"/>
</dbReference>
<protein>
    <submittedName>
        <fullName evidence="2">VOC family protein</fullName>
    </submittedName>
</protein>
<feature type="domain" description="VOC" evidence="1">
    <location>
        <begin position="3"/>
        <end position="127"/>
    </location>
</feature>
<dbReference type="Proteomes" id="UP000663929">
    <property type="component" value="Chromosome"/>
</dbReference>